<reference evidence="3 4" key="1">
    <citation type="journal article" date="2022" name="Front. Microbiol.">
        <title>High genomic differentiation and limited gene flow indicate recent cryptic speciation within the genus Laspinema (cyanobacteria).</title>
        <authorList>
            <person name="Stanojkovic A."/>
            <person name="Skoupy S."/>
            <person name="Skaloud P."/>
            <person name="Dvorak P."/>
        </authorList>
    </citation>
    <scope>NUCLEOTIDE SEQUENCE [LARGE SCALE GENOMIC DNA]</scope>
    <source>
        <strain evidence="3 4">D2a</strain>
    </source>
</reference>
<dbReference type="InterPro" id="IPR010328">
    <property type="entry name" value="DUF928"/>
</dbReference>
<gene>
    <name evidence="3" type="ORF">NG799_19460</name>
</gene>
<organism evidence="3 4">
    <name type="scientific">Laspinema palackyanum D2a</name>
    <dbReference type="NCBI Taxonomy" id="2953684"/>
    <lineage>
        <taxon>Bacteria</taxon>
        <taxon>Bacillati</taxon>
        <taxon>Cyanobacteriota</taxon>
        <taxon>Cyanophyceae</taxon>
        <taxon>Oscillatoriophycideae</taxon>
        <taxon>Oscillatoriales</taxon>
        <taxon>Laspinemataceae</taxon>
        <taxon>Laspinema</taxon>
        <taxon>Laspinema palackyanum</taxon>
    </lineage>
</organism>
<keyword evidence="2" id="KW-0732">Signal</keyword>
<feature type="signal peptide" evidence="2">
    <location>
        <begin position="1"/>
        <end position="27"/>
    </location>
</feature>
<dbReference type="RefSeq" id="WP_368008000.1">
    <property type="nucleotide sequence ID" value="NZ_JAMXFF010000032.1"/>
</dbReference>
<name>A0ABT2MX64_9CYAN</name>
<keyword evidence="4" id="KW-1185">Reference proteome</keyword>
<accession>A0ABT2MX64</accession>
<dbReference type="EMBL" id="JAMXFF010000032">
    <property type="protein sequence ID" value="MCT7968491.1"/>
    <property type="molecule type" value="Genomic_DNA"/>
</dbReference>
<dbReference type="Proteomes" id="UP001525890">
    <property type="component" value="Unassembled WGS sequence"/>
</dbReference>
<proteinExistence type="predicted"/>
<feature type="region of interest" description="Disordered" evidence="1">
    <location>
        <begin position="48"/>
        <end position="112"/>
    </location>
</feature>
<dbReference type="Pfam" id="PF06051">
    <property type="entry name" value="DUF928"/>
    <property type="match status" value="1"/>
</dbReference>
<feature type="chain" id="PRO_5046625043" evidence="2">
    <location>
        <begin position="28"/>
        <end position="293"/>
    </location>
</feature>
<evidence type="ECO:0000313" key="3">
    <source>
        <dbReference type="EMBL" id="MCT7968491.1"/>
    </source>
</evidence>
<sequence length="293" mass="30536">MNHKPCTVISSFLLTTLAGAVALGALAQPVQAEGVKVPALISLQFKPPGDPVPATSVGGGTRGNVRFAPPGESAPTSSVGGGTRGNVRFAPPGESAPATSIGGGSRGDEGTLTQEGQGLEAIALLPASQHGRTMSPRPTFFVYVPPTATEKVFFSIQDKEGNHHYQTTFEINGGGSIVSVTLPETAPELEMDTDYLWFFVPLDASGRLHPDSYSVTGWVKRVAAIPTGGDLEALSLATAYAEAGVWYDTLTTLAVARVNQPDNLTLSEEWRSLLGQVGLEAIAATPLMIQPSP</sequence>
<protein>
    <submittedName>
        <fullName evidence="3">DUF928 domain-containing protein</fullName>
    </submittedName>
</protein>
<evidence type="ECO:0000256" key="2">
    <source>
        <dbReference type="SAM" id="SignalP"/>
    </source>
</evidence>
<evidence type="ECO:0000256" key="1">
    <source>
        <dbReference type="SAM" id="MobiDB-lite"/>
    </source>
</evidence>
<evidence type="ECO:0000313" key="4">
    <source>
        <dbReference type="Proteomes" id="UP001525890"/>
    </source>
</evidence>
<comment type="caution">
    <text evidence="3">The sequence shown here is derived from an EMBL/GenBank/DDBJ whole genome shotgun (WGS) entry which is preliminary data.</text>
</comment>